<dbReference type="OMA" id="CRECHRI"/>
<proteinExistence type="inferred from homology"/>
<comment type="similarity">
    <text evidence="2">Belongs to the archaeal Spt4 family.</text>
</comment>
<keyword evidence="4" id="KW-0240">DNA-directed RNA polymerase</keyword>
<comment type="function">
    <text evidence="2">Stimulates transcription elongation.</text>
</comment>
<dbReference type="GO" id="GO:0008270">
    <property type="term" value="F:zinc ion binding"/>
    <property type="evidence" value="ECO:0007669"/>
    <property type="project" value="UniProtKB-UniRule"/>
</dbReference>
<dbReference type="PANTHER" id="PTHR40704">
    <property type="entry name" value="TRANSCRIPTION ELONGATION FACTOR SPT4"/>
    <property type="match status" value="1"/>
</dbReference>
<dbReference type="HAMAP" id="MF_00949">
    <property type="entry name" value="Spt4_arch"/>
    <property type="match status" value="1"/>
</dbReference>
<accession>A0A3G3IFI7</accession>
<dbReference type="AlphaFoldDB" id="A0A3G3IFI7"/>
<sequence length="64" mass="7122">MVVRQVFKACKSCQFITEDDTCPRCGGETSKEWQGMVAIADYTKSEIAKKMGITANGQYALKVR</sequence>
<dbReference type="SMART" id="SM01389">
    <property type="entry name" value="Spt4"/>
    <property type="match status" value="1"/>
</dbReference>
<evidence type="ECO:0000256" key="2">
    <source>
        <dbReference type="HAMAP-Rule" id="MF_00949"/>
    </source>
</evidence>
<evidence type="ECO:0000313" key="4">
    <source>
        <dbReference type="EMBL" id="AYQ54613.1"/>
    </source>
</evidence>
<dbReference type="EMBL" id="CP017686">
    <property type="protein sequence ID" value="AYQ54613.1"/>
    <property type="molecule type" value="Genomic_DNA"/>
</dbReference>
<dbReference type="InterPro" id="IPR022800">
    <property type="entry name" value="Spt4/RpoE2_Znf"/>
</dbReference>
<evidence type="ECO:0000259" key="3">
    <source>
        <dbReference type="SMART" id="SM01389"/>
    </source>
</evidence>
<name>A0A3G3IFI7_9ARCH</name>
<dbReference type="SUPFAM" id="SSF63393">
    <property type="entry name" value="RNA polymerase subunits"/>
    <property type="match status" value="1"/>
</dbReference>
<keyword evidence="1 2" id="KW-0804">Transcription</keyword>
<dbReference type="Gene3D" id="2.20.28.90">
    <property type="match status" value="1"/>
</dbReference>
<dbReference type="GeneID" id="41321233"/>
<dbReference type="GO" id="GO:0000428">
    <property type="term" value="C:DNA-directed RNA polymerase complex"/>
    <property type="evidence" value="ECO:0007669"/>
    <property type="project" value="UniProtKB-KW"/>
</dbReference>
<keyword evidence="2" id="KW-0862">Zinc</keyword>
<evidence type="ECO:0000256" key="1">
    <source>
        <dbReference type="ARBA" id="ARBA00023163"/>
    </source>
</evidence>
<dbReference type="InterPro" id="IPR029040">
    <property type="entry name" value="RPABC4/Spt4"/>
</dbReference>
<protein>
    <recommendedName>
        <fullName evidence="2">Transcription elongation factor Spt4</fullName>
    </recommendedName>
</protein>
<feature type="binding site" evidence="2">
    <location>
        <position position="10"/>
    </location>
    <ligand>
        <name>Zn(2+)</name>
        <dbReference type="ChEBI" id="CHEBI:29105"/>
    </ligand>
</feature>
<comment type="subunit">
    <text evidence="2">Heterodimer composed of Spt4 and Spt5.</text>
</comment>
<dbReference type="RefSeq" id="WP_015504330.1">
    <property type="nucleotide sequence ID" value="NZ_CAYARL010000008.1"/>
</dbReference>
<dbReference type="NCBIfam" id="NF041664">
    <property type="entry name" value="RNAP_arch_Epp"/>
    <property type="match status" value="1"/>
</dbReference>
<feature type="domain" description="Spt4/RpoE2 zinc finger" evidence="3">
    <location>
        <begin position="7"/>
        <end position="64"/>
    </location>
</feature>
<gene>
    <name evidence="2" type="primary">spt4</name>
    <name evidence="4" type="ORF">BKD89_02160</name>
</gene>
<evidence type="ECO:0000313" key="5">
    <source>
        <dbReference type="Proteomes" id="UP000273278"/>
    </source>
</evidence>
<dbReference type="InterPro" id="IPR007178">
    <property type="entry name" value="Spt4_arch"/>
</dbReference>
<dbReference type="InterPro" id="IPR038589">
    <property type="entry name" value="Spt4_dom_sf"/>
</dbReference>
<dbReference type="GO" id="GO:0006355">
    <property type="term" value="P:regulation of DNA-templated transcription"/>
    <property type="evidence" value="ECO:0007669"/>
    <property type="project" value="UniProtKB-UniRule"/>
</dbReference>
<feature type="binding site" evidence="2">
    <location>
        <position position="13"/>
    </location>
    <ligand>
        <name>Zn(2+)</name>
        <dbReference type="ChEBI" id="CHEBI:29105"/>
    </ligand>
</feature>
<dbReference type="Pfam" id="PF06093">
    <property type="entry name" value="Spt4"/>
    <property type="match status" value="1"/>
</dbReference>
<keyword evidence="2" id="KW-0805">Transcription regulation</keyword>
<reference evidence="4 5" key="1">
    <citation type="submission" date="2016-10" db="EMBL/GenBank/DDBJ databases">
        <title>Complete genome of the TMA-utilizing, human hosted archaeon Methanomethylophilus alvus Gen. nov, sp. nov., strain Mx-05, derived from a pure culture.</title>
        <authorList>
            <person name="Brugere J.-F."/>
            <person name="Ben Hania W."/>
            <person name="Chaudhary P.P."/>
            <person name="Gaci N."/>
            <person name="Borrel G."/>
            <person name="Cao Van Tuat L."/>
            <person name="Fardeau M.-L."/>
            <person name="Harris H.M.B."/>
            <person name="O'Toole P.W."/>
            <person name="Ollivier B."/>
        </authorList>
    </citation>
    <scope>NUCLEOTIDE SEQUENCE [LARGE SCALE GENOMIC DNA]</scope>
    <source>
        <strain evidence="4 5">Mx-05</strain>
    </source>
</reference>
<dbReference type="PANTHER" id="PTHR40704:SF1">
    <property type="entry name" value="TRANSCRIPTION ELONGATION FACTOR SPT4"/>
    <property type="match status" value="1"/>
</dbReference>
<dbReference type="Proteomes" id="UP000273278">
    <property type="component" value="Chromosome"/>
</dbReference>
<keyword evidence="2" id="KW-0479">Metal-binding</keyword>
<feature type="binding site" evidence="2">
    <location>
        <position position="22"/>
    </location>
    <ligand>
        <name>Zn(2+)</name>
        <dbReference type="ChEBI" id="CHEBI:29105"/>
    </ligand>
</feature>
<feature type="binding site" evidence="2">
    <location>
        <position position="25"/>
    </location>
    <ligand>
        <name>Zn(2+)</name>
        <dbReference type="ChEBI" id="CHEBI:29105"/>
    </ligand>
</feature>
<organism evidence="4 5">
    <name type="scientific">Methanomethylophilus alvi</name>
    <dbReference type="NCBI Taxonomy" id="1291540"/>
    <lineage>
        <taxon>Archaea</taxon>
        <taxon>Methanobacteriati</taxon>
        <taxon>Thermoplasmatota</taxon>
        <taxon>Thermoplasmata</taxon>
        <taxon>Methanomassiliicoccales</taxon>
        <taxon>Methanomethylophilaceae</taxon>
        <taxon>Methanomethylophilus</taxon>
    </lineage>
</organism>